<name>A0AAD2Q7E3_9AGAR</name>
<comment type="caution">
    <text evidence="5">The sequence shown here is derived from an EMBL/GenBank/DDBJ whole genome shotgun (WGS) entry which is preliminary data.</text>
</comment>
<feature type="domain" description="HIT" evidence="4">
    <location>
        <begin position="24"/>
        <end position="130"/>
    </location>
</feature>
<dbReference type="GO" id="GO:0003824">
    <property type="term" value="F:catalytic activity"/>
    <property type="evidence" value="ECO:0007669"/>
    <property type="project" value="InterPro"/>
</dbReference>
<evidence type="ECO:0000313" key="6">
    <source>
        <dbReference type="Proteomes" id="UP001295794"/>
    </source>
</evidence>
<dbReference type="Pfam" id="PF01230">
    <property type="entry name" value="HIT"/>
    <property type="match status" value="1"/>
</dbReference>
<dbReference type="InterPro" id="IPR011146">
    <property type="entry name" value="HIT-like"/>
</dbReference>
<accession>A0AAD2Q7E3</accession>
<keyword evidence="6" id="KW-1185">Reference proteome</keyword>
<gene>
    <name evidence="5" type="ORF">MYCIT1_LOCUS37587</name>
</gene>
<dbReference type="GO" id="GO:0009117">
    <property type="term" value="P:nucleotide metabolic process"/>
    <property type="evidence" value="ECO:0007669"/>
    <property type="project" value="TreeGrafter"/>
</dbReference>
<dbReference type="InterPro" id="IPR001310">
    <property type="entry name" value="Histidine_triad_HIT"/>
</dbReference>
<feature type="active site" description="Tele-AMP-histidine intermediate" evidence="1">
    <location>
        <position position="116"/>
    </location>
</feature>
<evidence type="ECO:0000256" key="3">
    <source>
        <dbReference type="PROSITE-ProRule" id="PRU00464"/>
    </source>
</evidence>
<dbReference type="PANTHER" id="PTHR46648:SF1">
    <property type="entry name" value="ADENOSINE 5'-MONOPHOSPHORAMIDASE HNT1"/>
    <property type="match status" value="1"/>
</dbReference>
<dbReference type="PRINTS" id="PR00332">
    <property type="entry name" value="HISTRIAD"/>
</dbReference>
<dbReference type="Proteomes" id="UP001295794">
    <property type="component" value="Unassembled WGS sequence"/>
</dbReference>
<dbReference type="SUPFAM" id="SSF54197">
    <property type="entry name" value="HIT-like"/>
    <property type="match status" value="1"/>
</dbReference>
<dbReference type="InterPro" id="IPR036265">
    <property type="entry name" value="HIT-like_sf"/>
</dbReference>
<feature type="short sequence motif" description="Histidine triad motif" evidence="2 3">
    <location>
        <begin position="114"/>
        <end position="118"/>
    </location>
</feature>
<organism evidence="5 6">
    <name type="scientific">Mycena citricolor</name>
    <dbReference type="NCBI Taxonomy" id="2018698"/>
    <lineage>
        <taxon>Eukaryota</taxon>
        <taxon>Fungi</taxon>
        <taxon>Dikarya</taxon>
        <taxon>Basidiomycota</taxon>
        <taxon>Agaricomycotina</taxon>
        <taxon>Agaricomycetes</taxon>
        <taxon>Agaricomycetidae</taxon>
        <taxon>Agaricales</taxon>
        <taxon>Marasmiineae</taxon>
        <taxon>Mycenaceae</taxon>
        <taxon>Mycena</taxon>
    </lineage>
</organism>
<dbReference type="PANTHER" id="PTHR46648">
    <property type="entry name" value="HIT FAMILY PROTEIN 1"/>
    <property type="match status" value="1"/>
</dbReference>
<dbReference type="Gene3D" id="3.30.428.10">
    <property type="entry name" value="HIT-like"/>
    <property type="match status" value="1"/>
</dbReference>
<evidence type="ECO:0000256" key="2">
    <source>
        <dbReference type="PIRSR" id="PIRSR601310-3"/>
    </source>
</evidence>
<dbReference type="EMBL" id="CAVNYO010000478">
    <property type="protein sequence ID" value="CAK5284381.1"/>
    <property type="molecule type" value="Genomic_DNA"/>
</dbReference>
<reference evidence="5" key="1">
    <citation type="submission" date="2023-11" db="EMBL/GenBank/DDBJ databases">
        <authorList>
            <person name="De Vega J J."/>
            <person name="De Vega J J."/>
        </authorList>
    </citation>
    <scope>NUCLEOTIDE SEQUENCE</scope>
</reference>
<proteinExistence type="predicted"/>
<sequence>MTSFLIKTHETRPPSTWSSSPDCAFCQILKGESPATVVYENDLVIAFLDILPLRRGHTLVVPKAHYSRLSELPPEFASAIGEAVTKVAHALTVALDHTGLNVVCNQEYAQAVPHVHYHVIPAPKFDDPLSYSSTTQPLTQRQMHRLEFAGRSELDDDASALADQIRAKL</sequence>
<dbReference type="AlphaFoldDB" id="A0AAD2Q7E3"/>
<protein>
    <recommendedName>
        <fullName evidence="4">HIT domain-containing protein</fullName>
    </recommendedName>
</protein>
<evidence type="ECO:0000313" key="5">
    <source>
        <dbReference type="EMBL" id="CAK5284381.1"/>
    </source>
</evidence>
<evidence type="ECO:0000259" key="4">
    <source>
        <dbReference type="PROSITE" id="PS51084"/>
    </source>
</evidence>
<evidence type="ECO:0000256" key="1">
    <source>
        <dbReference type="PIRSR" id="PIRSR601310-1"/>
    </source>
</evidence>
<dbReference type="PROSITE" id="PS51084">
    <property type="entry name" value="HIT_2"/>
    <property type="match status" value="1"/>
</dbReference>